<dbReference type="AlphaFoldDB" id="A0A5S4FCZ9"/>
<sequence length="67" mass="7056">MISRARHVVAAALSSALLMLPAFTGVAEAAPSSAVSSVPLAKTATDAKKVAEYWRPDKLRQADSYNP</sequence>
<protein>
    <submittedName>
        <fullName evidence="2">Uncharacterized protein</fullName>
    </submittedName>
</protein>
<feature type="signal peptide" evidence="1">
    <location>
        <begin position="1"/>
        <end position="29"/>
    </location>
</feature>
<evidence type="ECO:0000256" key="1">
    <source>
        <dbReference type="SAM" id="SignalP"/>
    </source>
</evidence>
<organism evidence="2 3">
    <name type="scientific">Nonomuraea turkmeniaca</name>
    <dbReference type="NCBI Taxonomy" id="103838"/>
    <lineage>
        <taxon>Bacteria</taxon>
        <taxon>Bacillati</taxon>
        <taxon>Actinomycetota</taxon>
        <taxon>Actinomycetes</taxon>
        <taxon>Streptosporangiales</taxon>
        <taxon>Streptosporangiaceae</taxon>
        <taxon>Nonomuraea</taxon>
    </lineage>
</organism>
<feature type="non-terminal residue" evidence="2">
    <location>
        <position position="67"/>
    </location>
</feature>
<dbReference type="Proteomes" id="UP000309128">
    <property type="component" value="Unassembled WGS sequence"/>
</dbReference>
<keyword evidence="3" id="KW-1185">Reference proteome</keyword>
<name>A0A5S4FCZ9_9ACTN</name>
<dbReference type="EMBL" id="VCKY01000091">
    <property type="protein sequence ID" value="TMR16267.1"/>
    <property type="molecule type" value="Genomic_DNA"/>
</dbReference>
<accession>A0A5S4FCZ9</accession>
<reference evidence="2 3" key="1">
    <citation type="submission" date="2019-05" db="EMBL/GenBank/DDBJ databases">
        <title>Draft genome sequence of Nonomuraea turkmeniaca DSM 43926.</title>
        <authorList>
            <person name="Saricaoglu S."/>
            <person name="Isik K."/>
        </authorList>
    </citation>
    <scope>NUCLEOTIDE SEQUENCE [LARGE SCALE GENOMIC DNA]</scope>
    <source>
        <strain evidence="2 3">DSM 43926</strain>
    </source>
</reference>
<dbReference type="RefSeq" id="WP_211370296.1">
    <property type="nucleotide sequence ID" value="NZ_VCKY01000091.1"/>
</dbReference>
<feature type="chain" id="PRO_5024302870" evidence="1">
    <location>
        <begin position="30"/>
        <end position="67"/>
    </location>
</feature>
<gene>
    <name evidence="2" type="ORF">ETD86_25460</name>
</gene>
<evidence type="ECO:0000313" key="3">
    <source>
        <dbReference type="Proteomes" id="UP000309128"/>
    </source>
</evidence>
<proteinExistence type="predicted"/>
<keyword evidence="1" id="KW-0732">Signal</keyword>
<comment type="caution">
    <text evidence="2">The sequence shown here is derived from an EMBL/GenBank/DDBJ whole genome shotgun (WGS) entry which is preliminary data.</text>
</comment>
<evidence type="ECO:0000313" key="2">
    <source>
        <dbReference type="EMBL" id="TMR16267.1"/>
    </source>
</evidence>